<accession>A0ABQ5CUQ1</accession>
<comment type="caution">
    <text evidence="1">The sequence shown here is derived from an EMBL/GenBank/DDBJ whole genome shotgun (WGS) entry which is preliminary data.</text>
</comment>
<dbReference type="Proteomes" id="UP001151760">
    <property type="component" value="Unassembled WGS sequence"/>
</dbReference>
<dbReference type="EMBL" id="BQNB010014557">
    <property type="protein sequence ID" value="GJT29611.1"/>
    <property type="molecule type" value="Genomic_DNA"/>
</dbReference>
<organism evidence="1 2">
    <name type="scientific">Tanacetum coccineum</name>
    <dbReference type="NCBI Taxonomy" id="301880"/>
    <lineage>
        <taxon>Eukaryota</taxon>
        <taxon>Viridiplantae</taxon>
        <taxon>Streptophyta</taxon>
        <taxon>Embryophyta</taxon>
        <taxon>Tracheophyta</taxon>
        <taxon>Spermatophyta</taxon>
        <taxon>Magnoliopsida</taxon>
        <taxon>eudicotyledons</taxon>
        <taxon>Gunneridae</taxon>
        <taxon>Pentapetalae</taxon>
        <taxon>asterids</taxon>
        <taxon>campanulids</taxon>
        <taxon>Asterales</taxon>
        <taxon>Asteraceae</taxon>
        <taxon>Asteroideae</taxon>
        <taxon>Anthemideae</taxon>
        <taxon>Anthemidinae</taxon>
        <taxon>Tanacetum</taxon>
    </lineage>
</organism>
<name>A0ABQ5CUQ1_9ASTR</name>
<gene>
    <name evidence="1" type="ORF">Tco_0909886</name>
</gene>
<evidence type="ECO:0000313" key="2">
    <source>
        <dbReference type="Proteomes" id="UP001151760"/>
    </source>
</evidence>
<proteinExistence type="predicted"/>
<reference evidence="1" key="2">
    <citation type="submission" date="2022-01" db="EMBL/GenBank/DDBJ databases">
        <authorList>
            <person name="Yamashiro T."/>
            <person name="Shiraishi A."/>
            <person name="Satake H."/>
            <person name="Nakayama K."/>
        </authorList>
    </citation>
    <scope>NUCLEOTIDE SEQUENCE</scope>
</reference>
<keyword evidence="2" id="KW-1185">Reference proteome</keyword>
<protein>
    <submittedName>
        <fullName evidence="1">Uncharacterized protein</fullName>
    </submittedName>
</protein>
<sequence>MSRGKGNGIVKDDKGKGILIDDKRKVILNYDKGNGILNDDKEKLTEIKFVDDLEKRIQNIEEVLYKAK</sequence>
<evidence type="ECO:0000313" key="1">
    <source>
        <dbReference type="EMBL" id="GJT29611.1"/>
    </source>
</evidence>
<reference evidence="1" key="1">
    <citation type="journal article" date="2022" name="Int. J. Mol. Sci.">
        <title>Draft Genome of Tanacetum Coccineum: Genomic Comparison of Closely Related Tanacetum-Family Plants.</title>
        <authorList>
            <person name="Yamashiro T."/>
            <person name="Shiraishi A."/>
            <person name="Nakayama K."/>
            <person name="Satake H."/>
        </authorList>
    </citation>
    <scope>NUCLEOTIDE SEQUENCE</scope>
</reference>